<dbReference type="Proteomes" id="UP000006851">
    <property type="component" value="Chromosome"/>
</dbReference>
<reference evidence="3" key="1">
    <citation type="journal article" date="2013" name="Stand. Genomic Sci.">
        <title>Complete genome sequence of Coriobacterium glomerans type strain (PW2(T)) from the midgut of Pyrrhocoris apterus L. (red soldier bug).</title>
        <authorList>
            <person name="Stackebrandt E."/>
            <person name="Zeytun A."/>
            <person name="Lapidus A."/>
            <person name="Nolan M."/>
            <person name="Lucas S."/>
            <person name="Hammon N."/>
            <person name="Deshpande S."/>
            <person name="Cheng J.F."/>
            <person name="Tapia R."/>
            <person name="Goodwin L.A."/>
            <person name="Pitluck S."/>
            <person name="Liolios K."/>
            <person name="Pagani I."/>
            <person name="Ivanova N."/>
            <person name="Mavromatis K."/>
            <person name="Mikhailova N."/>
            <person name="Huntemann M."/>
            <person name="Pati A."/>
            <person name="Chen A."/>
            <person name="Palaniappan K."/>
            <person name="Chang Y.J."/>
            <person name="Land M."/>
            <person name="Hauser L."/>
            <person name="Rohde M."/>
            <person name="Pukall R."/>
            <person name="Goker M."/>
            <person name="Detter J.C."/>
            <person name="Woyke T."/>
            <person name="Bristow J."/>
            <person name="Eisen J.A."/>
            <person name="Markowitz V."/>
            <person name="Hugenholtz P."/>
            <person name="Kyrpides N.C."/>
            <person name="Klenk H.P."/>
        </authorList>
    </citation>
    <scope>NUCLEOTIDE SEQUENCE</scope>
    <source>
        <strain evidence="3">ATCC 49209 / DSM 20642 / JCM 10262 / PW2</strain>
    </source>
</reference>
<protein>
    <submittedName>
        <fullName evidence="2">Uncharacterized protein</fullName>
    </submittedName>
</protein>
<proteinExistence type="predicted"/>
<dbReference type="AlphaFoldDB" id="F2NA13"/>
<dbReference type="STRING" id="700015.Corgl_0141"/>
<keyword evidence="1" id="KW-0472">Membrane</keyword>
<evidence type="ECO:0000256" key="1">
    <source>
        <dbReference type="SAM" id="Phobius"/>
    </source>
</evidence>
<feature type="transmembrane region" description="Helical" evidence="1">
    <location>
        <begin position="156"/>
        <end position="172"/>
    </location>
</feature>
<dbReference type="HOGENOM" id="CLU_1105689_0_0_11"/>
<evidence type="ECO:0000313" key="2">
    <source>
        <dbReference type="EMBL" id="AEB06268.1"/>
    </source>
</evidence>
<accession>F2NA13</accession>
<feature type="transmembrane region" description="Helical" evidence="1">
    <location>
        <begin position="64"/>
        <end position="83"/>
    </location>
</feature>
<feature type="transmembrane region" description="Helical" evidence="1">
    <location>
        <begin position="178"/>
        <end position="197"/>
    </location>
</feature>
<feature type="transmembrane region" description="Helical" evidence="1">
    <location>
        <begin position="12"/>
        <end position="37"/>
    </location>
</feature>
<keyword evidence="1" id="KW-1133">Transmembrane helix</keyword>
<organism evidence="2 3">
    <name type="scientific">Coriobacterium glomerans (strain ATCC 49209 / DSM 20642 / JCM 10262 / PW2)</name>
    <dbReference type="NCBI Taxonomy" id="700015"/>
    <lineage>
        <taxon>Bacteria</taxon>
        <taxon>Bacillati</taxon>
        <taxon>Actinomycetota</taxon>
        <taxon>Coriobacteriia</taxon>
        <taxon>Coriobacteriales</taxon>
        <taxon>Coriobacteriaceae</taxon>
        <taxon>Coriobacterium</taxon>
    </lineage>
</organism>
<feature type="transmembrane region" description="Helical" evidence="1">
    <location>
        <begin position="202"/>
        <end position="219"/>
    </location>
</feature>
<name>F2NA13_CORGP</name>
<gene>
    <name evidence="2" type="ordered locus">Corgl_0141</name>
</gene>
<keyword evidence="3" id="KW-1185">Reference proteome</keyword>
<evidence type="ECO:0000313" key="3">
    <source>
        <dbReference type="Proteomes" id="UP000006851"/>
    </source>
</evidence>
<dbReference type="KEGG" id="cgo:Corgl_0141"/>
<keyword evidence="1" id="KW-0812">Transmembrane</keyword>
<sequence length="251" mass="29022">MASLVRNHRRLVAVCVIIFLLECISYFIVGTMCGMWWGKEHTTNLIFPPIDAHIPWITALYPYYYIWPVAFFVIIPFVVWKAGGRRGITLYVVTSVAMYLMGGIIYALWPTTYTPADFVNGTWSTLPKSDLFYGIVMMTCNNVANIWGAFPSYHNFWGAQLVLIPIIIAYHHSGKSTAWTWISILLGVIISAATLFLHQHAIADVILTYLMTFAIYWVFSNMRIFDNSWKIMDITYYDKLDRWLFPDPDDR</sequence>
<dbReference type="EMBL" id="CP002628">
    <property type="protein sequence ID" value="AEB06268.1"/>
    <property type="molecule type" value="Genomic_DNA"/>
</dbReference>
<feature type="transmembrane region" description="Helical" evidence="1">
    <location>
        <begin position="90"/>
        <end position="111"/>
    </location>
</feature>
<dbReference type="eggNOG" id="ENOG50349B8">
    <property type="taxonomic scope" value="Bacteria"/>
</dbReference>